<reference evidence="1 2" key="1">
    <citation type="submission" date="2019-07" db="EMBL/GenBank/DDBJ databases">
        <title>Description of 53C-WASEF.</title>
        <authorList>
            <person name="Pitt A."/>
            <person name="Hahn M.W."/>
        </authorList>
    </citation>
    <scope>NUCLEOTIDE SEQUENCE [LARGE SCALE GENOMIC DNA]</scope>
    <source>
        <strain evidence="1 2">53C-WASEF</strain>
    </source>
</reference>
<evidence type="ECO:0000313" key="2">
    <source>
        <dbReference type="Proteomes" id="UP000315648"/>
    </source>
</evidence>
<name>A0A556QIS9_9BACT</name>
<gene>
    <name evidence="1" type="ORF">FPL22_10505</name>
</gene>
<organism evidence="1 2">
    <name type="scientific">Rariglobus hedericola</name>
    <dbReference type="NCBI Taxonomy" id="2597822"/>
    <lineage>
        <taxon>Bacteria</taxon>
        <taxon>Pseudomonadati</taxon>
        <taxon>Verrucomicrobiota</taxon>
        <taxon>Opitutia</taxon>
        <taxon>Opitutales</taxon>
        <taxon>Opitutaceae</taxon>
        <taxon>Rariglobus</taxon>
    </lineage>
</organism>
<accession>A0A556QIS9</accession>
<keyword evidence="2" id="KW-1185">Reference proteome</keyword>
<sequence length="445" mass="49088">MASRGTAHIAVLIAAVCLSSGCTSTATRLNEASAARERAWEESLRSRSQPSAALPGESLSWNRALEILKARNEKLQSADFEILRAQESLRQIHRSLIPLINFQAGYNRALKDAQNGFDPFTFAANVFIDVPGVFNYRARLLAGELLLRRALLARELLLREQTIELYRSFNAFTPLGQASARSAALRQIAAALTTDSPTSPLAADLARSAATQTKQSGRSEAVAIEHLSDVLGTPGTAYSPDVSTLPDLGYLDSTHRPDPASMARLQLRLAAVELVALRARALGARLRSFPDLNIYITSPGVYRYANNQQATWSSEQIVIGANVNWSLDTQGRRASDRRMLAVETTLRRNTLAAEEERNADQLRTTLAELTRIDQESSRIDAALRELTATPLSDTSRSPLQANLQSQRTQLDELRLEWSLVLWFFDDARWPVPNPDRPLVFAASTP</sequence>
<protein>
    <recommendedName>
        <fullName evidence="3">TolC family protein</fullName>
    </recommendedName>
</protein>
<proteinExistence type="predicted"/>
<dbReference type="PROSITE" id="PS51257">
    <property type="entry name" value="PROKAR_LIPOPROTEIN"/>
    <property type="match status" value="1"/>
</dbReference>
<dbReference type="Proteomes" id="UP000315648">
    <property type="component" value="Unassembled WGS sequence"/>
</dbReference>
<dbReference type="SUPFAM" id="SSF56954">
    <property type="entry name" value="Outer membrane efflux proteins (OEP)"/>
    <property type="match status" value="1"/>
</dbReference>
<dbReference type="RefSeq" id="WP_144230311.1">
    <property type="nucleotide sequence ID" value="NZ_CBCRVV010000004.1"/>
</dbReference>
<dbReference type="AlphaFoldDB" id="A0A556QIS9"/>
<comment type="caution">
    <text evidence="1">The sequence shown here is derived from an EMBL/GenBank/DDBJ whole genome shotgun (WGS) entry which is preliminary data.</text>
</comment>
<dbReference type="EMBL" id="VMBG01000002">
    <property type="protein sequence ID" value="TSJ76554.1"/>
    <property type="molecule type" value="Genomic_DNA"/>
</dbReference>
<evidence type="ECO:0008006" key="3">
    <source>
        <dbReference type="Google" id="ProtNLM"/>
    </source>
</evidence>
<evidence type="ECO:0000313" key="1">
    <source>
        <dbReference type="EMBL" id="TSJ76554.1"/>
    </source>
</evidence>